<gene>
    <name evidence="2" type="ORF">ACFQEV_10115</name>
</gene>
<organism evidence="2 3">
    <name type="scientific">Halopelagius fulvigenes</name>
    <dbReference type="NCBI Taxonomy" id="1198324"/>
    <lineage>
        <taxon>Archaea</taxon>
        <taxon>Methanobacteriati</taxon>
        <taxon>Methanobacteriota</taxon>
        <taxon>Stenosarchaea group</taxon>
        <taxon>Halobacteria</taxon>
        <taxon>Halobacteriales</taxon>
        <taxon>Haloferacaceae</taxon>
    </lineage>
</organism>
<dbReference type="EMBL" id="JBHSXH010000015">
    <property type="protein sequence ID" value="MFC6825337.1"/>
    <property type="molecule type" value="Genomic_DNA"/>
</dbReference>
<keyword evidence="1" id="KW-0732">Signal</keyword>
<evidence type="ECO:0000313" key="3">
    <source>
        <dbReference type="Proteomes" id="UP001596408"/>
    </source>
</evidence>
<keyword evidence="3" id="KW-1185">Reference proteome</keyword>
<dbReference type="InterPro" id="IPR018470">
    <property type="entry name" value="Metal-bd_Tp34-typ"/>
</dbReference>
<evidence type="ECO:0000313" key="2">
    <source>
        <dbReference type="EMBL" id="MFC6825337.1"/>
    </source>
</evidence>
<dbReference type="Proteomes" id="UP001596408">
    <property type="component" value="Unassembled WGS sequence"/>
</dbReference>
<protein>
    <submittedName>
        <fullName evidence="2">Iron transporter</fullName>
    </submittedName>
</protein>
<dbReference type="RefSeq" id="WP_379695469.1">
    <property type="nucleotide sequence ID" value="NZ_JBHSXH010000015.1"/>
</dbReference>
<sequence length="181" mass="20279">MPQKPEKEPSDEVDRNQLQMARTEGEAYHSSATYMMTSVANTGDVTRVGDYYVGFAQEEAEGMWELRDEGEFEFVEPDEENCHVEIVVTDGADKRFVPHLDVTVTLEGEGETVGPVETPFLWHPGVHHYGANVELPGDGTYDLHVEIAPPTFKRHDETNGNRYGETVETTFEGVEIETGQD</sequence>
<proteinExistence type="predicted"/>
<dbReference type="Gene3D" id="2.60.40.2480">
    <property type="entry name" value="Periplasmic metal-binding protein Tp34-type"/>
    <property type="match status" value="1"/>
</dbReference>
<comment type="caution">
    <text evidence="2">The sequence shown here is derived from an EMBL/GenBank/DDBJ whole genome shotgun (WGS) entry which is preliminary data.</text>
</comment>
<accession>A0ABD5TXI7</accession>
<dbReference type="InterPro" id="IPR038482">
    <property type="entry name" value="Tp34-type_sf"/>
</dbReference>
<evidence type="ECO:0000256" key="1">
    <source>
        <dbReference type="ARBA" id="ARBA00022729"/>
    </source>
</evidence>
<dbReference type="AlphaFoldDB" id="A0ABD5TXI7"/>
<reference evidence="2 3" key="1">
    <citation type="journal article" date="2019" name="Int. J. Syst. Evol. Microbiol.">
        <title>The Global Catalogue of Microorganisms (GCM) 10K type strain sequencing project: providing services to taxonomists for standard genome sequencing and annotation.</title>
        <authorList>
            <consortium name="The Broad Institute Genomics Platform"/>
            <consortium name="The Broad Institute Genome Sequencing Center for Infectious Disease"/>
            <person name="Wu L."/>
            <person name="Ma J."/>
        </authorList>
    </citation>
    <scope>NUCLEOTIDE SEQUENCE [LARGE SCALE GENOMIC DNA]</scope>
    <source>
        <strain evidence="2 3">YIM 94188</strain>
    </source>
</reference>
<name>A0ABD5TXI7_9EURY</name>
<dbReference type="Pfam" id="PF10634">
    <property type="entry name" value="Iron_transport"/>
    <property type="match status" value="1"/>
</dbReference>